<dbReference type="InterPro" id="IPR001087">
    <property type="entry name" value="GDSL"/>
</dbReference>
<dbReference type="Pfam" id="PF00657">
    <property type="entry name" value="Lipase_GDSL"/>
    <property type="match status" value="1"/>
</dbReference>
<evidence type="ECO:0000313" key="4">
    <source>
        <dbReference type="EMBL" id="GLK50555.1"/>
    </source>
</evidence>
<dbReference type="SMART" id="SM00869">
    <property type="entry name" value="Autotransporter"/>
    <property type="match status" value="1"/>
</dbReference>
<keyword evidence="1" id="KW-0378">Hydrolase</keyword>
<evidence type="ECO:0000256" key="2">
    <source>
        <dbReference type="SAM" id="SignalP"/>
    </source>
</evidence>
<dbReference type="Proteomes" id="UP001143486">
    <property type="component" value="Unassembled WGS sequence"/>
</dbReference>
<dbReference type="Pfam" id="PF03797">
    <property type="entry name" value="Autotransporter"/>
    <property type="match status" value="1"/>
</dbReference>
<dbReference type="SUPFAM" id="SSF52266">
    <property type="entry name" value="SGNH hydrolase"/>
    <property type="match status" value="1"/>
</dbReference>
<dbReference type="PROSITE" id="PS51208">
    <property type="entry name" value="AUTOTRANSPORTER"/>
    <property type="match status" value="1"/>
</dbReference>
<dbReference type="InterPro" id="IPR051058">
    <property type="entry name" value="GDSL_Est/Lipase"/>
</dbReference>
<protein>
    <recommendedName>
        <fullName evidence="3">Autotransporter domain-containing protein</fullName>
    </recommendedName>
</protein>
<feature type="domain" description="Autotransporter" evidence="3">
    <location>
        <begin position="356"/>
        <end position="637"/>
    </location>
</feature>
<dbReference type="Gene3D" id="3.40.50.1110">
    <property type="entry name" value="SGNH hydrolase"/>
    <property type="match status" value="1"/>
</dbReference>
<name>A0A9W6IK24_9PROT</name>
<evidence type="ECO:0000256" key="1">
    <source>
        <dbReference type="ARBA" id="ARBA00022801"/>
    </source>
</evidence>
<reference evidence="4" key="1">
    <citation type="journal article" date="2014" name="Int. J. Syst. Evol. Microbiol.">
        <title>Complete genome sequence of Corynebacterium casei LMG S-19264T (=DSM 44701T), isolated from a smear-ripened cheese.</title>
        <authorList>
            <consortium name="US DOE Joint Genome Institute (JGI-PGF)"/>
            <person name="Walter F."/>
            <person name="Albersmeier A."/>
            <person name="Kalinowski J."/>
            <person name="Ruckert C."/>
        </authorList>
    </citation>
    <scope>NUCLEOTIDE SEQUENCE</scope>
    <source>
        <strain evidence="4">VKM B-1513</strain>
    </source>
</reference>
<accession>A0A9W6IK24</accession>
<proteinExistence type="predicted"/>
<dbReference type="Gene3D" id="2.40.128.130">
    <property type="entry name" value="Autotransporter beta-domain"/>
    <property type="match status" value="1"/>
</dbReference>
<dbReference type="GO" id="GO:0016788">
    <property type="term" value="F:hydrolase activity, acting on ester bonds"/>
    <property type="evidence" value="ECO:0007669"/>
    <property type="project" value="InterPro"/>
</dbReference>
<keyword evidence="2" id="KW-0732">Signal</keyword>
<feature type="signal peptide" evidence="2">
    <location>
        <begin position="1"/>
        <end position="36"/>
    </location>
</feature>
<dbReference type="InterPro" id="IPR036514">
    <property type="entry name" value="SGNH_hydro_sf"/>
</dbReference>
<reference evidence="4" key="2">
    <citation type="submission" date="2023-01" db="EMBL/GenBank/DDBJ databases">
        <authorList>
            <person name="Sun Q."/>
            <person name="Evtushenko L."/>
        </authorList>
    </citation>
    <scope>NUCLEOTIDE SEQUENCE</scope>
    <source>
        <strain evidence="4">VKM B-1513</strain>
    </source>
</reference>
<dbReference type="PANTHER" id="PTHR45648:SF22">
    <property type="entry name" value="GDSL LIPASE_ACYLHYDROLASE FAMILY PROTEIN (AFU_ORTHOLOGUE AFUA_4G14700)"/>
    <property type="match status" value="1"/>
</dbReference>
<comment type="caution">
    <text evidence="4">The sequence shown here is derived from an EMBL/GenBank/DDBJ whole genome shotgun (WGS) entry which is preliminary data.</text>
</comment>
<keyword evidence="5" id="KW-1185">Reference proteome</keyword>
<evidence type="ECO:0000259" key="3">
    <source>
        <dbReference type="PROSITE" id="PS51208"/>
    </source>
</evidence>
<dbReference type="RefSeq" id="WP_271184956.1">
    <property type="nucleotide sequence ID" value="NZ_BSFE01000001.1"/>
</dbReference>
<dbReference type="PANTHER" id="PTHR45648">
    <property type="entry name" value="GDSL LIPASE/ACYLHYDROLASE FAMILY PROTEIN (AFU_ORTHOLOGUE AFUA_4G14700)"/>
    <property type="match status" value="1"/>
</dbReference>
<dbReference type="InterPro" id="IPR005546">
    <property type="entry name" value="Autotransporte_beta"/>
</dbReference>
<dbReference type="SUPFAM" id="SSF103515">
    <property type="entry name" value="Autotransporter"/>
    <property type="match status" value="1"/>
</dbReference>
<organism evidence="4 5">
    <name type="scientific">Maricaulis virginensis</name>
    <dbReference type="NCBI Taxonomy" id="144022"/>
    <lineage>
        <taxon>Bacteria</taxon>
        <taxon>Pseudomonadati</taxon>
        <taxon>Pseudomonadota</taxon>
        <taxon>Alphaproteobacteria</taxon>
        <taxon>Maricaulales</taxon>
        <taxon>Maricaulaceae</taxon>
        <taxon>Maricaulis</taxon>
    </lineage>
</organism>
<sequence length="637" mass="67505">MTRRPTACPKTCAPFSASILLAGAAAAALLAPVAQAQAGSGNWYFFGDSNIGQGNFSAIVGSRGDDFFPNSSNNGFERDSNGLVWAEMMGRDVDIVLDPDANSSNLNFAISGAHMTRGGDLVPFGVETGVTVQTEGFGALVEAGELEVGQNDVAFMIAGANDFLDRLDADEAADAIIADVAEAAAGNIERLAAHGIRTVVISEIQPLQYAPLVAGDAETQAELAALVDAANTALFDAIAAADLPEGMNVVTMKYSDFMAHIDRNAAALGFDSIATACFDEAAGTLCATAFEDQNRYLFLDDLHMTEAGHRLAAQWWMATLEGANGEAARETGRMPSVIALGQDMVGRSAGGSRFRTEAENRVLFADYIHARPRLDGAAGEPEARFELRGFVLGGETRIGEHTYAGAAASIADTDTDLSTGGAFSSRGRSAHGWAGYRTGAFDVSANAVYGVFDIDDIQRQTGVDLLTARASTQGRYWDLSLAASVRFDLGEMGHVDLRNALSISETAIDGYAESGADGLALAYEDQTLRSERYTLEAEYRGEVWAVSPGISVRPVAGLSWRHEFGPDSHALTSRLIDNTALPSTIRAAGAAENRFDGTTGFDVELGGRWMAGVRYTYDWSDDIGDGDSARIFARMTF</sequence>
<dbReference type="InterPro" id="IPR036709">
    <property type="entry name" value="Autotransporte_beta_dom_sf"/>
</dbReference>
<evidence type="ECO:0000313" key="5">
    <source>
        <dbReference type="Proteomes" id="UP001143486"/>
    </source>
</evidence>
<gene>
    <name evidence="4" type="ORF">GCM10017621_00630</name>
</gene>
<dbReference type="EMBL" id="BSFE01000001">
    <property type="protein sequence ID" value="GLK50555.1"/>
    <property type="molecule type" value="Genomic_DNA"/>
</dbReference>
<dbReference type="AlphaFoldDB" id="A0A9W6IK24"/>
<feature type="chain" id="PRO_5040790737" description="Autotransporter domain-containing protein" evidence="2">
    <location>
        <begin position="37"/>
        <end position="637"/>
    </location>
</feature>